<dbReference type="PANTHER" id="PTHR45663">
    <property type="entry name" value="GEO12009P1"/>
    <property type="match status" value="1"/>
</dbReference>
<accession>A0A517QHK0</accession>
<protein>
    <submittedName>
        <fullName evidence="2">Thioredoxin</fullName>
    </submittedName>
</protein>
<reference evidence="2 3" key="1">
    <citation type="submission" date="2019-02" db="EMBL/GenBank/DDBJ databases">
        <title>Deep-cultivation of Planctomycetes and their phenomic and genomic characterization uncovers novel biology.</title>
        <authorList>
            <person name="Wiegand S."/>
            <person name="Jogler M."/>
            <person name="Boedeker C."/>
            <person name="Pinto D."/>
            <person name="Vollmers J."/>
            <person name="Rivas-Marin E."/>
            <person name="Kohn T."/>
            <person name="Peeters S.H."/>
            <person name="Heuer A."/>
            <person name="Rast P."/>
            <person name="Oberbeckmann S."/>
            <person name="Bunk B."/>
            <person name="Jeske O."/>
            <person name="Meyerdierks A."/>
            <person name="Storesund J.E."/>
            <person name="Kallscheuer N."/>
            <person name="Luecker S."/>
            <person name="Lage O.M."/>
            <person name="Pohl T."/>
            <person name="Merkel B.J."/>
            <person name="Hornburger P."/>
            <person name="Mueller R.-W."/>
            <person name="Bruemmer F."/>
            <person name="Labrenz M."/>
            <person name="Spormann A.M."/>
            <person name="Op den Camp H."/>
            <person name="Overmann J."/>
            <person name="Amann R."/>
            <person name="Jetten M.S.M."/>
            <person name="Mascher T."/>
            <person name="Medema M.H."/>
            <person name="Devos D.P."/>
            <person name="Kaster A.-K."/>
            <person name="Ovreas L."/>
            <person name="Rohde M."/>
            <person name="Galperin M.Y."/>
            <person name="Jogler C."/>
        </authorList>
    </citation>
    <scope>NUCLEOTIDE SEQUENCE [LARGE SCALE GENOMIC DNA]</scope>
    <source>
        <strain evidence="2 3">Mal48</strain>
    </source>
</reference>
<dbReference type="CDD" id="cd02947">
    <property type="entry name" value="TRX_family"/>
    <property type="match status" value="1"/>
</dbReference>
<gene>
    <name evidence="2" type="primary">trxA_1</name>
    <name evidence="2" type="ORF">Mal48_03440</name>
</gene>
<dbReference type="GO" id="GO:0015035">
    <property type="term" value="F:protein-disulfide reductase activity"/>
    <property type="evidence" value="ECO:0007669"/>
    <property type="project" value="TreeGrafter"/>
</dbReference>
<dbReference type="PROSITE" id="PS51352">
    <property type="entry name" value="THIOREDOXIN_2"/>
    <property type="match status" value="1"/>
</dbReference>
<evidence type="ECO:0000313" key="3">
    <source>
        <dbReference type="Proteomes" id="UP000315724"/>
    </source>
</evidence>
<dbReference type="InterPro" id="IPR013766">
    <property type="entry name" value="Thioredoxin_domain"/>
</dbReference>
<dbReference type="KEGG" id="tpol:Mal48_03440"/>
<dbReference type="InterPro" id="IPR036249">
    <property type="entry name" value="Thioredoxin-like_sf"/>
</dbReference>
<dbReference type="SUPFAM" id="SSF52833">
    <property type="entry name" value="Thioredoxin-like"/>
    <property type="match status" value="1"/>
</dbReference>
<dbReference type="Gene3D" id="3.40.30.10">
    <property type="entry name" value="Glutaredoxin"/>
    <property type="match status" value="1"/>
</dbReference>
<keyword evidence="3" id="KW-1185">Reference proteome</keyword>
<evidence type="ECO:0000313" key="2">
    <source>
        <dbReference type="EMBL" id="QDT31113.1"/>
    </source>
</evidence>
<dbReference type="EMBL" id="CP036267">
    <property type="protein sequence ID" value="QDT31113.1"/>
    <property type="molecule type" value="Genomic_DNA"/>
</dbReference>
<evidence type="ECO:0000259" key="1">
    <source>
        <dbReference type="PROSITE" id="PS51352"/>
    </source>
</evidence>
<dbReference type="Pfam" id="PF00085">
    <property type="entry name" value="Thioredoxin"/>
    <property type="match status" value="1"/>
</dbReference>
<organism evidence="2 3">
    <name type="scientific">Thalassoglobus polymorphus</name>
    <dbReference type="NCBI Taxonomy" id="2527994"/>
    <lineage>
        <taxon>Bacteria</taxon>
        <taxon>Pseudomonadati</taxon>
        <taxon>Planctomycetota</taxon>
        <taxon>Planctomycetia</taxon>
        <taxon>Planctomycetales</taxon>
        <taxon>Planctomycetaceae</taxon>
        <taxon>Thalassoglobus</taxon>
    </lineage>
</organism>
<proteinExistence type="predicted"/>
<sequence length="149" mass="17014">MFGMCCPHSKLVLMMYSGNTRAHPALILVAILFGLALPSLRYAFTTPPDDFWFQVRVIENQKPVIVKFGADWCGPCRAMDPELARLRSRYSGKLDVVEIDIEEKPHLAKHYGVSGIPRIFLFKDGRLKKSRTGYASQQELLSWSKSYFE</sequence>
<name>A0A517QHK0_9PLAN</name>
<dbReference type="GO" id="GO:0005829">
    <property type="term" value="C:cytosol"/>
    <property type="evidence" value="ECO:0007669"/>
    <property type="project" value="TreeGrafter"/>
</dbReference>
<dbReference type="AlphaFoldDB" id="A0A517QHK0"/>
<dbReference type="GO" id="GO:0045454">
    <property type="term" value="P:cell redox homeostasis"/>
    <property type="evidence" value="ECO:0007669"/>
    <property type="project" value="TreeGrafter"/>
</dbReference>
<dbReference type="PRINTS" id="PR00421">
    <property type="entry name" value="THIOREDOXIN"/>
</dbReference>
<dbReference type="OrthoDB" id="273008at2"/>
<dbReference type="Proteomes" id="UP000315724">
    <property type="component" value="Chromosome"/>
</dbReference>
<dbReference type="PANTHER" id="PTHR45663:SF11">
    <property type="entry name" value="GEO12009P1"/>
    <property type="match status" value="1"/>
</dbReference>
<feature type="domain" description="Thioredoxin" evidence="1">
    <location>
        <begin position="31"/>
        <end position="149"/>
    </location>
</feature>